<evidence type="ECO:0000313" key="1">
    <source>
        <dbReference type="EMBL" id="AER56987.1"/>
    </source>
</evidence>
<dbReference type="KEGG" id="psd:DSC_11715"/>
<gene>
    <name evidence="1" type="ordered locus">DSC_11715</name>
</gene>
<name>G7UQI4_PSEUP</name>
<accession>G7UQI4</accession>
<sequence length="45" mass="5274">MDAIYQKATAAIYYLHSVGVLFRPGENYFQFYEDSHESEYSFVGE</sequence>
<reference evidence="1 2" key="1">
    <citation type="journal article" date="2012" name="J. Bacteriol.">
        <title>Complete Genome Sequence of the BTEX-Degrading Bacterium Pseudoxanthomonas spadix BD-a59.</title>
        <authorList>
            <person name="Lee S.H."/>
            <person name="Jin H.M."/>
            <person name="Lee H.J."/>
            <person name="Kim J.M."/>
            <person name="Jeon C.O."/>
        </authorList>
    </citation>
    <scope>NUCLEOTIDE SEQUENCE [LARGE SCALE GENOMIC DNA]</scope>
    <source>
        <strain evidence="1 2">BD-a59</strain>
    </source>
</reference>
<organism evidence="1 2">
    <name type="scientific">Pseudoxanthomonas spadix (strain BD-a59)</name>
    <dbReference type="NCBI Taxonomy" id="1045855"/>
    <lineage>
        <taxon>Bacteria</taxon>
        <taxon>Pseudomonadati</taxon>
        <taxon>Pseudomonadota</taxon>
        <taxon>Gammaproteobacteria</taxon>
        <taxon>Lysobacterales</taxon>
        <taxon>Lysobacteraceae</taxon>
        <taxon>Pseudoxanthomonas</taxon>
    </lineage>
</organism>
<evidence type="ECO:0000313" key="2">
    <source>
        <dbReference type="Proteomes" id="UP000005870"/>
    </source>
</evidence>
<protein>
    <submittedName>
        <fullName evidence="1">Uncharacterized protein</fullName>
    </submittedName>
</protein>
<keyword evidence="2" id="KW-1185">Reference proteome</keyword>
<dbReference type="AlphaFoldDB" id="G7UQI4"/>
<dbReference type="Proteomes" id="UP000005870">
    <property type="component" value="Chromosome"/>
</dbReference>
<dbReference type="EMBL" id="CP003093">
    <property type="protein sequence ID" value="AER56987.1"/>
    <property type="molecule type" value="Genomic_DNA"/>
</dbReference>
<proteinExistence type="predicted"/>
<dbReference type="HOGENOM" id="CLU_3204299_0_0_6"/>